<dbReference type="GO" id="GO:0034477">
    <property type="term" value="P:U6 snRNA 3'-end processing"/>
    <property type="evidence" value="ECO:0007669"/>
    <property type="project" value="UniProtKB-UniRule"/>
</dbReference>
<feature type="region of interest" description="Disordered" evidence="6">
    <location>
        <begin position="1"/>
        <end position="76"/>
    </location>
</feature>
<dbReference type="EC" id="3.1.4.-" evidence="5"/>
<organism evidence="7 8">
    <name type="scientific">Oleoguttula mirabilis</name>
    <dbReference type="NCBI Taxonomy" id="1507867"/>
    <lineage>
        <taxon>Eukaryota</taxon>
        <taxon>Fungi</taxon>
        <taxon>Dikarya</taxon>
        <taxon>Ascomycota</taxon>
        <taxon>Pezizomycotina</taxon>
        <taxon>Dothideomycetes</taxon>
        <taxon>Dothideomycetidae</taxon>
        <taxon>Mycosphaerellales</taxon>
        <taxon>Teratosphaeriaceae</taxon>
        <taxon>Oleoguttula</taxon>
    </lineage>
</organism>
<feature type="active site" description="Proton donor/acceptor" evidence="5">
    <location>
        <position position="249"/>
    </location>
</feature>
<dbReference type="Gene3D" id="3.90.1140.10">
    <property type="entry name" value="Cyclic phosphodiesterase"/>
    <property type="match status" value="1"/>
</dbReference>
<dbReference type="InterPro" id="IPR027521">
    <property type="entry name" value="Usb1"/>
</dbReference>
<evidence type="ECO:0000256" key="1">
    <source>
        <dbReference type="ARBA" id="ARBA00022722"/>
    </source>
</evidence>
<keyword evidence="2 5" id="KW-0378">Hydrolase</keyword>
<comment type="similarity">
    <text evidence="5">Belongs to the 2H phosphoesterase superfamily. USB1 family.</text>
</comment>
<evidence type="ECO:0000256" key="5">
    <source>
        <dbReference type="HAMAP-Rule" id="MF_03040"/>
    </source>
</evidence>
<evidence type="ECO:0000313" key="7">
    <source>
        <dbReference type="EMBL" id="KAK4550368.1"/>
    </source>
</evidence>
<evidence type="ECO:0000256" key="4">
    <source>
        <dbReference type="ARBA" id="ARBA00023242"/>
    </source>
</evidence>
<evidence type="ECO:0000256" key="2">
    <source>
        <dbReference type="ARBA" id="ARBA00022801"/>
    </source>
</evidence>
<dbReference type="Pfam" id="PF09749">
    <property type="entry name" value="HVSL"/>
    <property type="match status" value="1"/>
</dbReference>
<comment type="subcellular location">
    <subcellularLocation>
        <location evidence="5">Nucleus</location>
    </subcellularLocation>
</comment>
<dbReference type="GO" id="GO:1990838">
    <property type="term" value="F:poly(U)-specific exoribonuclease activity, producing 3' uridine cyclic phosphate ends"/>
    <property type="evidence" value="ECO:0007669"/>
    <property type="project" value="UniProtKB-UniRule"/>
</dbReference>
<protein>
    <recommendedName>
        <fullName evidence="5">U6 snRNA phosphodiesterase</fullName>
        <ecNumber evidence="5">3.1.4.-</ecNumber>
    </recommendedName>
</protein>
<evidence type="ECO:0000256" key="6">
    <source>
        <dbReference type="SAM" id="MobiDB-lite"/>
    </source>
</evidence>
<feature type="compositionally biased region" description="Polar residues" evidence="6">
    <location>
        <begin position="52"/>
        <end position="63"/>
    </location>
</feature>
<feature type="compositionally biased region" description="Basic residues" evidence="6">
    <location>
        <begin position="24"/>
        <end position="35"/>
    </location>
</feature>
<comment type="caution">
    <text evidence="7">The sequence shown here is derived from an EMBL/GenBank/DDBJ whole genome shotgun (WGS) entry which is preliminary data.</text>
</comment>
<sequence>MALVEYSDSEEEGDDNLPTPPPPAKKRRVSTHATKKTGDELPPLPTTFLDLYSSTARTSTQDDPSLHGGRKRVTPHVEGHWPTHVYLEWHPQPAESQALATLIAAQSKARPASRPAEDSSVHSLLQNELGVSLPLHVSLSRPLVLKTEQRAAFLDQLKKSIQNAGVRAFSAQPAKLKWHPNETGSRYFLVLGLQRPENDELRQLLSAANDVARRFEQPLLYEGKGFDRGKLDADAPFTAAGGADDGKFHISIAWSLTSPPQDGAHPPASIGGLVKAAEAQGSSLATATQDLGIAFSEVKVRIGQDVTSVPLPAPRRKGLF</sequence>
<dbReference type="PANTHER" id="PTHR13522:SF3">
    <property type="entry name" value="U6 SNRNA PHOSPHODIESTERASE 1"/>
    <property type="match status" value="1"/>
</dbReference>
<comment type="function">
    <text evidence="5">Phosphodiesterase responsible for the U6 snRNA 3' end processing. Acts as an exoribonuclease (RNase) responsible for trimming the poly(U) tract of the last nucleotides in the pre-U6 snRNA molecule, leading to the formation of mature U6 snRNA.</text>
</comment>
<gene>
    <name evidence="5" type="primary">USB1</name>
    <name evidence="7" type="ORF">LTR36_003335</name>
</gene>
<keyword evidence="8" id="KW-1185">Reference proteome</keyword>
<feature type="active site" description="Proton donor/acceptor" evidence="5">
    <location>
        <position position="136"/>
    </location>
</feature>
<name>A0AAV9K0H9_9PEZI</name>
<evidence type="ECO:0000256" key="3">
    <source>
        <dbReference type="ARBA" id="ARBA00023239"/>
    </source>
</evidence>
<dbReference type="GO" id="GO:0005634">
    <property type="term" value="C:nucleus"/>
    <property type="evidence" value="ECO:0007669"/>
    <property type="project" value="UniProtKB-SubCell"/>
</dbReference>
<dbReference type="PANTHER" id="PTHR13522">
    <property type="entry name" value="U6 SNRNA PHOSPHODIESTERASE 1"/>
    <property type="match status" value="1"/>
</dbReference>
<dbReference type="HAMAP" id="MF_03040">
    <property type="entry name" value="USB1"/>
    <property type="match status" value="1"/>
</dbReference>
<evidence type="ECO:0000313" key="8">
    <source>
        <dbReference type="Proteomes" id="UP001324427"/>
    </source>
</evidence>
<keyword evidence="1 5" id="KW-0540">Nuclease</keyword>
<keyword evidence="3" id="KW-0456">Lyase</keyword>
<dbReference type="Proteomes" id="UP001324427">
    <property type="component" value="Unassembled WGS sequence"/>
</dbReference>
<dbReference type="GO" id="GO:0016829">
    <property type="term" value="F:lyase activity"/>
    <property type="evidence" value="ECO:0007669"/>
    <property type="project" value="UniProtKB-KW"/>
</dbReference>
<accession>A0AAV9K0H9</accession>
<dbReference type="AlphaFoldDB" id="A0AAV9K0H9"/>
<keyword evidence="4 5" id="KW-0539">Nucleus</keyword>
<dbReference type="EMBL" id="JAVFHQ010000002">
    <property type="protein sequence ID" value="KAK4550368.1"/>
    <property type="molecule type" value="Genomic_DNA"/>
</dbReference>
<proteinExistence type="inferred from homology"/>
<reference evidence="7 8" key="1">
    <citation type="submission" date="2021-11" db="EMBL/GenBank/DDBJ databases">
        <title>Black yeast isolated from Biological Soil Crust.</title>
        <authorList>
            <person name="Kurbessoian T."/>
        </authorList>
    </citation>
    <scope>NUCLEOTIDE SEQUENCE [LARGE SCALE GENOMIC DNA]</scope>
    <source>
        <strain evidence="7 8">CCFEE 5522</strain>
    </source>
</reference>